<evidence type="ECO:0000313" key="3">
    <source>
        <dbReference type="EMBL" id="KYC52772.1"/>
    </source>
</evidence>
<dbReference type="CDD" id="cd00093">
    <property type="entry name" value="HTH_XRE"/>
    <property type="match status" value="1"/>
</dbReference>
<dbReference type="PANTHER" id="PTHR46558:SF4">
    <property type="entry name" value="DNA-BIDING PHAGE PROTEIN"/>
    <property type="match status" value="1"/>
</dbReference>
<evidence type="ECO:0000259" key="2">
    <source>
        <dbReference type="PROSITE" id="PS50943"/>
    </source>
</evidence>
<dbReference type="EMBL" id="LNGD01000024">
    <property type="protein sequence ID" value="KYC52772.1"/>
    <property type="molecule type" value="Genomic_DNA"/>
</dbReference>
<sequence>MKTKIKELRKEQKITQEELAEMVEVTRQTINSLEQGRYNPSLELAYKITKALKKDKIEDVFIIED</sequence>
<evidence type="ECO:0000256" key="1">
    <source>
        <dbReference type="ARBA" id="ARBA00023125"/>
    </source>
</evidence>
<dbReference type="InterPro" id="IPR010982">
    <property type="entry name" value="Lambda_DNA-bd_dom_sf"/>
</dbReference>
<dbReference type="Proteomes" id="UP000075578">
    <property type="component" value="Unassembled WGS sequence"/>
</dbReference>
<feature type="domain" description="HTH cro/C1-type" evidence="2">
    <location>
        <begin position="5"/>
        <end position="60"/>
    </location>
</feature>
<dbReference type="PATRIC" id="fig|1705564.3.peg.636"/>
<gene>
    <name evidence="3" type="ORF">AMQ74_00621</name>
</gene>
<dbReference type="AlphaFoldDB" id="A0A150J6B1"/>
<dbReference type="PANTHER" id="PTHR46558">
    <property type="entry name" value="TRACRIPTIONAL REGULATORY PROTEIN-RELATED-RELATED"/>
    <property type="match status" value="1"/>
</dbReference>
<organism evidence="3 4">
    <name type="scientific">Candidatus Methanofastidiosum methylothiophilum</name>
    <dbReference type="NCBI Taxonomy" id="1705564"/>
    <lineage>
        <taxon>Archaea</taxon>
        <taxon>Methanobacteriati</taxon>
        <taxon>Methanobacteriota</taxon>
        <taxon>Stenosarchaea group</taxon>
        <taxon>Candidatus Methanofastidiosia</taxon>
        <taxon>Candidatus Methanofastidiosales</taxon>
        <taxon>Candidatus Methanofastidiosaceae</taxon>
        <taxon>Candidatus Methanofastidiosum</taxon>
    </lineage>
</organism>
<dbReference type="PROSITE" id="PS50943">
    <property type="entry name" value="HTH_CROC1"/>
    <property type="match status" value="1"/>
</dbReference>
<dbReference type="InterPro" id="IPR001387">
    <property type="entry name" value="Cro/C1-type_HTH"/>
</dbReference>
<keyword evidence="1" id="KW-0238">DNA-binding</keyword>
<comment type="caution">
    <text evidence="3">The sequence shown here is derived from an EMBL/GenBank/DDBJ whole genome shotgun (WGS) entry which is preliminary data.</text>
</comment>
<accession>A0A150J6B1</accession>
<evidence type="ECO:0000313" key="4">
    <source>
        <dbReference type="Proteomes" id="UP000075578"/>
    </source>
</evidence>
<name>A0A150J6B1_9EURY</name>
<dbReference type="Gene3D" id="1.10.260.40">
    <property type="entry name" value="lambda repressor-like DNA-binding domains"/>
    <property type="match status" value="1"/>
</dbReference>
<protein>
    <recommendedName>
        <fullName evidence="2">HTH cro/C1-type domain-containing protein</fullName>
    </recommendedName>
</protein>
<dbReference type="Pfam" id="PF01381">
    <property type="entry name" value="HTH_3"/>
    <property type="match status" value="1"/>
</dbReference>
<reference evidence="3 4" key="1">
    <citation type="journal article" date="2016" name="ISME J.">
        <title>Chasing the elusive Euryarchaeota class WSA2: genomes reveal a uniquely fastidious methyl-reducing methanogen.</title>
        <authorList>
            <person name="Nobu M.K."/>
            <person name="Narihiro T."/>
            <person name="Kuroda K."/>
            <person name="Mei R."/>
            <person name="Liu W.T."/>
        </authorList>
    </citation>
    <scope>NUCLEOTIDE SEQUENCE [LARGE SCALE GENOMIC DNA]</scope>
    <source>
        <strain evidence="3">U1lsi0528_Bin089</strain>
    </source>
</reference>
<dbReference type="SUPFAM" id="SSF47413">
    <property type="entry name" value="lambda repressor-like DNA-binding domains"/>
    <property type="match status" value="1"/>
</dbReference>
<proteinExistence type="predicted"/>
<dbReference type="GO" id="GO:0003677">
    <property type="term" value="F:DNA binding"/>
    <property type="evidence" value="ECO:0007669"/>
    <property type="project" value="UniProtKB-KW"/>
</dbReference>
<dbReference type="SMART" id="SM00530">
    <property type="entry name" value="HTH_XRE"/>
    <property type="match status" value="1"/>
</dbReference>